<sequence>MIETSEDESERGSHCGRTITWDEKTISEQNKERGTRTKISEASTPFCYMSDTESQDESTNYYANIDNPDLTQDVISRLCEIKESYDKKRKFAEHRKHHYRHEFVRRQSESSDDGDVDDEGKRDEGINGKERHD</sequence>
<comment type="caution">
    <text evidence="2">The sequence shown here is derived from an EMBL/GenBank/DDBJ whole genome shotgun (WGS) entry which is preliminary data.</text>
</comment>
<dbReference type="AlphaFoldDB" id="A0AAD8LNT9"/>
<evidence type="ECO:0000313" key="2">
    <source>
        <dbReference type="EMBL" id="KAK1442868.1"/>
    </source>
</evidence>
<dbReference type="InterPro" id="IPR007062">
    <property type="entry name" value="PPI-2"/>
</dbReference>
<keyword evidence="3" id="KW-1185">Reference proteome</keyword>
<dbReference type="GO" id="GO:0009966">
    <property type="term" value="P:regulation of signal transduction"/>
    <property type="evidence" value="ECO:0007669"/>
    <property type="project" value="InterPro"/>
</dbReference>
<feature type="region of interest" description="Disordered" evidence="1">
    <location>
        <begin position="96"/>
        <end position="133"/>
    </location>
</feature>
<dbReference type="EMBL" id="JAVEPI010000003">
    <property type="protein sequence ID" value="KAK1442868.1"/>
    <property type="molecule type" value="Genomic_DNA"/>
</dbReference>
<feature type="region of interest" description="Disordered" evidence="1">
    <location>
        <begin position="28"/>
        <end position="52"/>
    </location>
</feature>
<evidence type="ECO:0000313" key="3">
    <source>
        <dbReference type="Proteomes" id="UP001230268"/>
    </source>
</evidence>
<feature type="compositionally biased region" description="Basic and acidic residues" evidence="1">
    <location>
        <begin position="119"/>
        <end position="133"/>
    </location>
</feature>
<dbReference type="GO" id="GO:0004864">
    <property type="term" value="F:protein phosphatase inhibitor activity"/>
    <property type="evidence" value="ECO:0007669"/>
    <property type="project" value="InterPro"/>
</dbReference>
<dbReference type="Pfam" id="PF04979">
    <property type="entry name" value="IPP-2"/>
    <property type="match status" value="1"/>
</dbReference>
<dbReference type="Proteomes" id="UP001230268">
    <property type="component" value="Unassembled WGS sequence"/>
</dbReference>
<accession>A0AAD8LNT9</accession>
<gene>
    <name evidence="2" type="ORF">BgAZ_303860</name>
</gene>
<reference evidence="2" key="1">
    <citation type="submission" date="2023-08" db="EMBL/GenBank/DDBJ databases">
        <title>Draft sequence of the Babesia gibsoni genome.</title>
        <authorList>
            <person name="Yamagishi J.Y."/>
            <person name="Xuan X.X."/>
        </authorList>
    </citation>
    <scope>NUCLEOTIDE SEQUENCE</scope>
    <source>
        <strain evidence="2">Azabu</strain>
    </source>
</reference>
<feature type="compositionally biased region" description="Basic and acidic residues" evidence="1">
    <location>
        <begin position="28"/>
        <end position="39"/>
    </location>
</feature>
<proteinExistence type="predicted"/>
<evidence type="ECO:0000256" key="1">
    <source>
        <dbReference type="SAM" id="MobiDB-lite"/>
    </source>
</evidence>
<organism evidence="2 3">
    <name type="scientific">Babesia gibsoni</name>
    <dbReference type="NCBI Taxonomy" id="33632"/>
    <lineage>
        <taxon>Eukaryota</taxon>
        <taxon>Sar</taxon>
        <taxon>Alveolata</taxon>
        <taxon>Apicomplexa</taxon>
        <taxon>Aconoidasida</taxon>
        <taxon>Piroplasmida</taxon>
        <taxon>Babesiidae</taxon>
        <taxon>Babesia</taxon>
    </lineage>
</organism>
<protein>
    <recommendedName>
        <fullName evidence="4">Protein phosphatase inhibitor 2</fullName>
    </recommendedName>
</protein>
<name>A0AAD8LNT9_BABGI</name>
<evidence type="ECO:0008006" key="4">
    <source>
        <dbReference type="Google" id="ProtNLM"/>
    </source>
</evidence>